<feature type="transmembrane region" description="Helical" evidence="12">
    <location>
        <begin position="66"/>
        <end position="88"/>
    </location>
</feature>
<organism evidence="13">
    <name type="scientific">Brentisentis yangtzensis</name>
    <dbReference type="NCBI Taxonomy" id="2604967"/>
    <lineage>
        <taxon>Eukaryota</taxon>
        <taxon>Metazoa</taxon>
        <taxon>Spiralia</taxon>
        <taxon>Lophotrochozoa</taxon>
        <taxon>Acanthocephala</taxon>
        <taxon>Palaeacanthocephala</taxon>
        <taxon>Echinorhynchida</taxon>
        <taxon>Leptorhynchoididae</taxon>
        <taxon>Brentisentis</taxon>
    </lineage>
</organism>
<evidence type="ECO:0000256" key="9">
    <source>
        <dbReference type="ARBA" id="ARBA00023136"/>
    </source>
</evidence>
<keyword evidence="10" id="KW-0066">ATP synthesis</keyword>
<dbReference type="InterPro" id="IPR000568">
    <property type="entry name" value="ATP_synth_F0_asu"/>
</dbReference>
<dbReference type="Pfam" id="PF00119">
    <property type="entry name" value="ATP-synt_A"/>
    <property type="match status" value="1"/>
</dbReference>
<evidence type="ECO:0000256" key="1">
    <source>
        <dbReference type="ARBA" id="ARBA00004141"/>
    </source>
</evidence>
<keyword evidence="8" id="KW-0406">Ion transport</keyword>
<keyword evidence="6" id="KW-0375">Hydrogen ion transport</keyword>
<proteinExistence type="inferred from homology"/>
<dbReference type="InterPro" id="IPR035908">
    <property type="entry name" value="F0_ATP_A_sf"/>
</dbReference>
<reference evidence="13" key="1">
    <citation type="journal article" date="2019" name="Zookeys">
        <title>Characterization of the complete mitochondrial genome of Brentisentisyangtzensis Yu &amp; Wu, 1989 (Acanthocephala, Illiosentidae).</title>
        <authorList>
            <person name="Song R."/>
            <person name="Zhang D."/>
            <person name="Gao J.-W."/>
            <person name="Cheng X.-F."/>
            <person name="Xie M."/>
            <person name="Li H."/>
            <person name="Wu Y.-A."/>
        </authorList>
    </citation>
    <scope>NUCLEOTIDE SEQUENCE</scope>
</reference>
<dbReference type="GO" id="GO:0045259">
    <property type="term" value="C:proton-transporting ATP synthase complex"/>
    <property type="evidence" value="ECO:0007669"/>
    <property type="project" value="UniProtKB-KW"/>
</dbReference>
<keyword evidence="5 12" id="KW-0812">Transmembrane</keyword>
<name>A0A5B9RUG9_9BILA</name>
<evidence type="ECO:0000256" key="4">
    <source>
        <dbReference type="ARBA" id="ARBA00022547"/>
    </source>
</evidence>
<accession>A0A5B9RUG9</accession>
<evidence type="ECO:0000313" key="13">
    <source>
        <dbReference type="EMBL" id="QEG77737.1"/>
    </source>
</evidence>
<evidence type="ECO:0000256" key="12">
    <source>
        <dbReference type="SAM" id="Phobius"/>
    </source>
</evidence>
<dbReference type="GO" id="GO:0015078">
    <property type="term" value="F:proton transmembrane transporter activity"/>
    <property type="evidence" value="ECO:0007669"/>
    <property type="project" value="InterPro"/>
</dbReference>
<dbReference type="Gene3D" id="1.20.120.220">
    <property type="entry name" value="ATP synthase, F0 complex, subunit A"/>
    <property type="match status" value="1"/>
</dbReference>
<feature type="transmembrane region" description="Helical" evidence="12">
    <location>
        <begin position="94"/>
        <end position="114"/>
    </location>
</feature>
<feature type="transmembrane region" description="Helical" evidence="12">
    <location>
        <begin position="126"/>
        <end position="148"/>
    </location>
</feature>
<geneLocation type="mitochondrion" evidence="13"/>
<keyword evidence="7 12" id="KW-1133">Transmembrane helix</keyword>
<evidence type="ECO:0000256" key="2">
    <source>
        <dbReference type="ARBA" id="ARBA00006810"/>
    </source>
</evidence>
<evidence type="ECO:0000256" key="5">
    <source>
        <dbReference type="ARBA" id="ARBA00022692"/>
    </source>
</evidence>
<keyword evidence="4" id="KW-0138">CF(0)</keyword>
<evidence type="ECO:0000256" key="6">
    <source>
        <dbReference type="ARBA" id="ARBA00022781"/>
    </source>
</evidence>
<evidence type="ECO:0000256" key="3">
    <source>
        <dbReference type="ARBA" id="ARBA00022448"/>
    </source>
</evidence>
<dbReference type="AlphaFoldDB" id="A0A5B9RUG9"/>
<feature type="transmembrane region" description="Helical" evidence="12">
    <location>
        <begin position="154"/>
        <end position="180"/>
    </location>
</feature>
<comment type="subcellular location">
    <subcellularLocation>
        <location evidence="1">Membrane</location>
        <topology evidence="1">Multi-pass membrane protein</topology>
    </subcellularLocation>
    <subcellularLocation>
        <location evidence="11">Mitochondrion inner membrane</location>
        <topology evidence="11">Multi-pass membrane protein</topology>
    </subcellularLocation>
</comment>
<keyword evidence="9 12" id="KW-0472">Membrane</keyword>
<dbReference type="PRINTS" id="PR00123">
    <property type="entry name" value="ATPASEA"/>
</dbReference>
<comment type="similarity">
    <text evidence="2">Belongs to the ATPase A chain family.</text>
</comment>
<evidence type="ECO:0000256" key="11">
    <source>
        <dbReference type="RuleBase" id="RU004450"/>
    </source>
</evidence>
<dbReference type="SUPFAM" id="SSF81336">
    <property type="entry name" value="F1F0 ATP synthase subunit A"/>
    <property type="match status" value="1"/>
</dbReference>
<sequence>MMVLFSILIVWCLMFFMTPMLTHAWGFLFKLLVKVNYSALLFLIILIMILILNLSSLVYSNMFSMMYGLVGMFGFSVWFWGVLVALGSVSISTYTAHFCIEGVPFILSVVLPTLELFSVIIRPLTLSVRLATNITSGHVLLLMFFLFMSSGATLIMILPFLWILEICVAMLQAFIFSTLVEMYQE</sequence>
<keyword evidence="3" id="KW-0813">Transport</keyword>
<dbReference type="GO" id="GO:0015986">
    <property type="term" value="P:proton motive force-driven ATP synthesis"/>
    <property type="evidence" value="ECO:0007669"/>
    <property type="project" value="InterPro"/>
</dbReference>
<feature type="transmembrane region" description="Helical" evidence="12">
    <location>
        <begin position="40"/>
        <end position="59"/>
    </location>
</feature>
<gene>
    <name evidence="13" type="primary">atp6</name>
</gene>
<evidence type="ECO:0000256" key="7">
    <source>
        <dbReference type="ARBA" id="ARBA00022989"/>
    </source>
</evidence>
<dbReference type="EMBL" id="MK651258">
    <property type="protein sequence ID" value="QEG77737.1"/>
    <property type="molecule type" value="Genomic_DNA"/>
</dbReference>
<dbReference type="CDD" id="cd00310">
    <property type="entry name" value="ATP-synt_Fo_a_6"/>
    <property type="match status" value="1"/>
</dbReference>
<dbReference type="GO" id="GO:0005743">
    <property type="term" value="C:mitochondrial inner membrane"/>
    <property type="evidence" value="ECO:0007669"/>
    <property type="project" value="UniProtKB-SubCell"/>
</dbReference>
<keyword evidence="13" id="KW-0496">Mitochondrion</keyword>
<protein>
    <recommendedName>
        <fullName evidence="11">ATP synthase subunit a</fullName>
    </recommendedName>
</protein>
<evidence type="ECO:0000256" key="10">
    <source>
        <dbReference type="ARBA" id="ARBA00023310"/>
    </source>
</evidence>
<evidence type="ECO:0000256" key="8">
    <source>
        <dbReference type="ARBA" id="ARBA00023065"/>
    </source>
</evidence>